<protein>
    <recommendedName>
        <fullName evidence="3">C-type lectin domain-containing protein</fullName>
    </recommendedName>
</protein>
<reference evidence="2" key="1">
    <citation type="journal article" date="2008" name="Nature">
        <title>The amphioxus genome and the evolution of the chordate karyotype.</title>
        <authorList>
            <consortium name="US DOE Joint Genome Institute (JGI-PGF)"/>
            <person name="Putnam N.H."/>
            <person name="Butts T."/>
            <person name="Ferrier D.E.K."/>
            <person name="Furlong R.F."/>
            <person name="Hellsten U."/>
            <person name="Kawashima T."/>
            <person name="Robinson-Rechavi M."/>
            <person name="Shoguchi E."/>
            <person name="Terry A."/>
            <person name="Yu J.-K."/>
            <person name="Benito-Gutierrez E.L."/>
            <person name="Dubchak I."/>
            <person name="Garcia-Fernandez J."/>
            <person name="Gibson-Brown J.J."/>
            <person name="Grigoriev I.V."/>
            <person name="Horton A.C."/>
            <person name="de Jong P.J."/>
            <person name="Jurka J."/>
            <person name="Kapitonov V.V."/>
            <person name="Kohara Y."/>
            <person name="Kuroki Y."/>
            <person name="Lindquist E."/>
            <person name="Lucas S."/>
            <person name="Osoegawa K."/>
            <person name="Pennacchio L.A."/>
            <person name="Salamov A.A."/>
            <person name="Satou Y."/>
            <person name="Sauka-Spengler T."/>
            <person name="Schmutz J."/>
            <person name="Shin-I T."/>
            <person name="Toyoda A."/>
            <person name="Bronner-Fraser M."/>
            <person name="Fujiyama A."/>
            <person name="Holland L.Z."/>
            <person name="Holland P.W.H."/>
            <person name="Satoh N."/>
            <person name="Rokhsar D.S."/>
        </authorList>
    </citation>
    <scope>NUCLEOTIDE SEQUENCE [LARGE SCALE GENOMIC DNA]</scope>
    <source>
        <strain evidence="2">S238N-H82</strain>
        <tissue evidence="2">Testes</tissue>
    </source>
</reference>
<feature type="transmembrane region" description="Helical" evidence="1">
    <location>
        <begin position="12"/>
        <end position="32"/>
    </location>
</feature>
<dbReference type="InterPro" id="IPR016187">
    <property type="entry name" value="CTDL_fold"/>
</dbReference>
<name>C3Y3N1_BRAFL</name>
<organism>
    <name type="scientific">Branchiostoma floridae</name>
    <name type="common">Florida lancelet</name>
    <name type="synonym">Amphioxus</name>
    <dbReference type="NCBI Taxonomy" id="7739"/>
    <lineage>
        <taxon>Eukaryota</taxon>
        <taxon>Metazoa</taxon>
        <taxon>Chordata</taxon>
        <taxon>Cephalochordata</taxon>
        <taxon>Leptocardii</taxon>
        <taxon>Amphioxiformes</taxon>
        <taxon>Branchiostomatidae</taxon>
        <taxon>Branchiostoma</taxon>
    </lineage>
</organism>
<dbReference type="InParanoid" id="C3Y3N1"/>
<keyword evidence="1" id="KW-1133">Transmembrane helix</keyword>
<gene>
    <name evidence="2" type="ORF">BRAFLDRAFT_85545</name>
</gene>
<evidence type="ECO:0008006" key="3">
    <source>
        <dbReference type="Google" id="ProtNLM"/>
    </source>
</evidence>
<dbReference type="SUPFAM" id="SSF56436">
    <property type="entry name" value="C-type lectin-like"/>
    <property type="match status" value="1"/>
</dbReference>
<dbReference type="AlphaFoldDB" id="C3Y3N1"/>
<keyword evidence="1" id="KW-0472">Membrane</keyword>
<keyword evidence="1" id="KW-0812">Transmembrane</keyword>
<dbReference type="EMBL" id="GG666484">
    <property type="protein sequence ID" value="EEN64907.1"/>
    <property type="molecule type" value="Genomic_DNA"/>
</dbReference>
<sequence>MRSIGVGGAWTLQIAAAVAGTAALVKCVTYLLRRRVERIWNEKLKVEDTPSEEFEGCLTVLLFWLDLTPSPRDPVTLNEIRSCIIPHVLKDRDTLQPYDPDVSANYVCPPNYRQFGDDCFHPVEFGQHYRPVVVVPFATAQQTCQEQGAEVVSLLDLRDPDVLQAVVEIPKEHILRDLLMFDQSSCVERSDSSSVWGEQLCVKRCSEALQKMIICRRPADPVQT</sequence>
<evidence type="ECO:0000256" key="1">
    <source>
        <dbReference type="SAM" id="Phobius"/>
    </source>
</evidence>
<accession>C3Y3N1</accession>
<evidence type="ECO:0000313" key="2">
    <source>
        <dbReference type="EMBL" id="EEN64907.1"/>
    </source>
</evidence>
<proteinExistence type="predicted"/>